<dbReference type="EMBL" id="QUMW01000011">
    <property type="protein sequence ID" value="REG24316.1"/>
    <property type="molecule type" value="Genomic_DNA"/>
</dbReference>
<protein>
    <submittedName>
        <fullName evidence="2">PRiA4b ORF-3-like protein</fullName>
    </submittedName>
</protein>
<dbReference type="Pfam" id="PF07929">
    <property type="entry name" value="PRiA4_ORF3"/>
    <property type="match status" value="1"/>
</dbReference>
<proteinExistence type="predicted"/>
<keyword evidence="3" id="KW-1185">Reference proteome</keyword>
<dbReference type="SUPFAM" id="SSF159941">
    <property type="entry name" value="MM3350-like"/>
    <property type="match status" value="1"/>
</dbReference>
<dbReference type="RefSeq" id="WP_115885212.1">
    <property type="nucleotide sequence ID" value="NZ_CBCSHX010000003.1"/>
</dbReference>
<comment type="caution">
    <text evidence="2">The sequence shown here is derived from an EMBL/GenBank/DDBJ whole genome shotgun (WGS) entry which is preliminary data.</text>
</comment>
<dbReference type="OrthoDB" id="9801392at2"/>
<dbReference type="InterPro" id="IPR012912">
    <property type="entry name" value="Plasmid_pRiA4b_Orf3-like"/>
</dbReference>
<accession>A0A3E0AX31</accession>
<dbReference type="Gene3D" id="3.10.290.30">
    <property type="entry name" value="MM3350-like"/>
    <property type="match status" value="1"/>
</dbReference>
<evidence type="ECO:0000259" key="1">
    <source>
        <dbReference type="Pfam" id="PF07929"/>
    </source>
</evidence>
<evidence type="ECO:0000313" key="2">
    <source>
        <dbReference type="EMBL" id="REG24316.1"/>
    </source>
</evidence>
<dbReference type="AlphaFoldDB" id="A0A3E0AX31"/>
<evidence type="ECO:0000313" key="3">
    <source>
        <dbReference type="Proteomes" id="UP000257076"/>
    </source>
</evidence>
<reference evidence="2 3" key="1">
    <citation type="submission" date="2018-08" db="EMBL/GenBank/DDBJ databases">
        <title>Genomic Encyclopedia of Type Strains, Phase IV (KMG-IV): sequencing the most valuable type-strain genomes for metagenomic binning, comparative biology and taxonomic classification.</title>
        <authorList>
            <person name="Goeker M."/>
        </authorList>
    </citation>
    <scope>NUCLEOTIDE SEQUENCE [LARGE SCALE GENOMIC DNA]</scope>
    <source>
        <strain evidence="2 3">DSM 17274</strain>
    </source>
</reference>
<organism evidence="2 3">
    <name type="scientific">Jeotgalicoccus halotolerans</name>
    <dbReference type="NCBI Taxonomy" id="157227"/>
    <lineage>
        <taxon>Bacteria</taxon>
        <taxon>Bacillati</taxon>
        <taxon>Bacillota</taxon>
        <taxon>Bacilli</taxon>
        <taxon>Bacillales</taxon>
        <taxon>Staphylococcaceae</taxon>
        <taxon>Jeotgalicoccus</taxon>
    </lineage>
</organism>
<name>A0A3E0AX31_9STAP</name>
<gene>
    <name evidence="2" type="ORF">DFR63_1413</name>
</gene>
<dbReference type="Proteomes" id="UP000257076">
    <property type="component" value="Unassembled WGS sequence"/>
</dbReference>
<dbReference type="InterPro" id="IPR024047">
    <property type="entry name" value="MM3350-like_sf"/>
</dbReference>
<sequence>MDIQTFYQTYLSENELVRASLFNSGNFATNDALIKYKVDELESQSALHEMFEHLSMAEAKLLRRLSTETAFDNVHRVSYLPGKYPTLIDYQYILEDNGTEGVIHAEVVNVLNSALQETGIFPYTPMSIPDSETIGPQDVSRLDKIYNGPIYWLYNNLTFKDLRNVMSKLNIKSIGQYKDDYLNEVIAHLTAPEYLPVVLNHLDEVAYAQIRDNIKKDYSVYENHPRWQTALETGLLVKVHQDYLVMHRDVLRALKKVDFSKIGKEVQAETPENYNAYHITCTINGCEEIFRTIAIPTRLNFLELEIIICEAFGWNNIGSGQFITDKNLIAYDEAGAHKNALMTDVYLINEYIQYLYDSEDDYVVDIILDTVTNITKPIPEVVSYGGAVPIENIGGVTKLIETLNILEDKNHPDYVNVYAHARRKNYRERYPVSAVNKKLARLFNRGNPII</sequence>
<feature type="domain" description="Plasmid pRiA4b Orf3-like" evidence="1">
    <location>
        <begin position="282"/>
        <end position="423"/>
    </location>
</feature>